<name>A0AAV3TZP1_9ALTE</name>
<evidence type="ECO:0000313" key="4">
    <source>
        <dbReference type="Proteomes" id="UP001409585"/>
    </source>
</evidence>
<feature type="coiled-coil region" evidence="1">
    <location>
        <begin position="19"/>
        <end position="46"/>
    </location>
</feature>
<protein>
    <recommendedName>
        <fullName evidence="2">Transposase TnpC homeodomain domain-containing protein</fullName>
    </recommendedName>
</protein>
<dbReference type="Proteomes" id="UP001409585">
    <property type="component" value="Unassembled WGS sequence"/>
</dbReference>
<dbReference type="InterPro" id="IPR024463">
    <property type="entry name" value="Transposase_TnpC_homeodom"/>
</dbReference>
<keyword evidence="1" id="KW-0175">Coiled coil</keyword>
<evidence type="ECO:0000313" key="3">
    <source>
        <dbReference type="EMBL" id="GAA4937115.1"/>
    </source>
</evidence>
<keyword evidence="4" id="KW-1185">Reference proteome</keyword>
<dbReference type="AlphaFoldDB" id="A0AAV3TZP1"/>
<gene>
    <name evidence="3" type="ORF">GCM10025791_13570</name>
</gene>
<dbReference type="Pfam" id="PF13007">
    <property type="entry name" value="LZ_Tnp_IS66"/>
    <property type="match status" value="1"/>
</dbReference>
<sequence>MKTPTSSSLSEDDYRTLSADDLVALLNEKDQRLAAVQDQLSESKNNISDKERYIRILEECLRLANAKQYGASSEKLDFQVDLFDQAGLEVALAEFEDQLSEEDLIAPPAKQARRRGFSENLNRVRVELSLRDEEKARAQSTFFRRDQHVDMTAFSFLF</sequence>
<evidence type="ECO:0000256" key="1">
    <source>
        <dbReference type="SAM" id="Coils"/>
    </source>
</evidence>
<dbReference type="RefSeq" id="WP_345419044.1">
    <property type="nucleotide sequence ID" value="NZ_AP031496.1"/>
</dbReference>
<reference evidence="4" key="1">
    <citation type="journal article" date="2019" name="Int. J. Syst. Evol. Microbiol.">
        <title>The Global Catalogue of Microorganisms (GCM) 10K type strain sequencing project: providing services to taxonomists for standard genome sequencing and annotation.</title>
        <authorList>
            <consortium name="The Broad Institute Genomics Platform"/>
            <consortium name="The Broad Institute Genome Sequencing Center for Infectious Disease"/>
            <person name="Wu L."/>
            <person name="Ma J."/>
        </authorList>
    </citation>
    <scope>NUCLEOTIDE SEQUENCE [LARGE SCALE GENOMIC DNA]</scope>
    <source>
        <strain evidence="4">JCM 19134</strain>
    </source>
</reference>
<comment type="caution">
    <text evidence="3">The sequence shown here is derived from an EMBL/GenBank/DDBJ whole genome shotgun (WGS) entry which is preliminary data.</text>
</comment>
<feature type="domain" description="Transposase TnpC homeodomain" evidence="2">
    <location>
        <begin position="57"/>
        <end position="126"/>
    </location>
</feature>
<proteinExistence type="predicted"/>
<dbReference type="EMBL" id="BAABLX010000007">
    <property type="protein sequence ID" value="GAA4937115.1"/>
    <property type="molecule type" value="Genomic_DNA"/>
</dbReference>
<evidence type="ECO:0000259" key="2">
    <source>
        <dbReference type="Pfam" id="PF13007"/>
    </source>
</evidence>
<accession>A0AAV3TZP1</accession>
<organism evidence="3 4">
    <name type="scientific">Halioxenophilus aromaticivorans</name>
    <dbReference type="NCBI Taxonomy" id="1306992"/>
    <lineage>
        <taxon>Bacteria</taxon>
        <taxon>Pseudomonadati</taxon>
        <taxon>Pseudomonadota</taxon>
        <taxon>Gammaproteobacteria</taxon>
        <taxon>Alteromonadales</taxon>
        <taxon>Alteromonadaceae</taxon>
        <taxon>Halioxenophilus</taxon>
    </lineage>
</organism>